<organism evidence="2 3">
    <name type="scientific">Protopolystoma xenopodis</name>
    <dbReference type="NCBI Taxonomy" id="117903"/>
    <lineage>
        <taxon>Eukaryota</taxon>
        <taxon>Metazoa</taxon>
        <taxon>Spiralia</taxon>
        <taxon>Lophotrochozoa</taxon>
        <taxon>Platyhelminthes</taxon>
        <taxon>Monogenea</taxon>
        <taxon>Polyopisthocotylea</taxon>
        <taxon>Polystomatidea</taxon>
        <taxon>Polystomatidae</taxon>
        <taxon>Protopolystoma</taxon>
    </lineage>
</organism>
<evidence type="ECO:0000256" key="1">
    <source>
        <dbReference type="SAM" id="MobiDB-lite"/>
    </source>
</evidence>
<feature type="compositionally biased region" description="Polar residues" evidence="1">
    <location>
        <begin position="163"/>
        <end position="172"/>
    </location>
</feature>
<reference evidence="2" key="1">
    <citation type="submission" date="2018-11" db="EMBL/GenBank/DDBJ databases">
        <authorList>
            <consortium name="Pathogen Informatics"/>
        </authorList>
    </citation>
    <scope>NUCLEOTIDE SEQUENCE</scope>
</reference>
<protein>
    <submittedName>
        <fullName evidence="2">Uncharacterized protein</fullName>
    </submittedName>
</protein>
<feature type="region of interest" description="Disordered" evidence="1">
    <location>
        <begin position="138"/>
        <end position="172"/>
    </location>
</feature>
<keyword evidence="3" id="KW-1185">Reference proteome</keyword>
<dbReference type="EMBL" id="CAAALY010007088">
    <property type="protein sequence ID" value="VEL09725.1"/>
    <property type="molecule type" value="Genomic_DNA"/>
</dbReference>
<feature type="compositionally biased region" description="Low complexity" evidence="1">
    <location>
        <begin position="150"/>
        <end position="162"/>
    </location>
</feature>
<feature type="region of interest" description="Disordered" evidence="1">
    <location>
        <begin position="214"/>
        <end position="323"/>
    </location>
</feature>
<accession>A0A3S5CHX8</accession>
<evidence type="ECO:0000313" key="2">
    <source>
        <dbReference type="EMBL" id="VEL09725.1"/>
    </source>
</evidence>
<feature type="compositionally biased region" description="Low complexity" evidence="1">
    <location>
        <begin position="247"/>
        <end position="256"/>
    </location>
</feature>
<comment type="caution">
    <text evidence="2">The sequence shown here is derived from an EMBL/GenBank/DDBJ whole genome shotgun (WGS) entry which is preliminary data.</text>
</comment>
<dbReference type="AlphaFoldDB" id="A0A3S5CHX8"/>
<sequence>MRSNQPVETSISPSETQGHQSDASLVKSSKASPSILWNEEVETDLKPLLKSRKPSMKLGGIDELFSPDELDDGEVEKFHPADLNRLDTVSNKGKCSNNRISGYSRPTAQVSLLDAFQFSSSGRRPSAEAAMRIFSGATKSGSGRANRKPASVSDSRFSASSRQTASNDFDSQVSTQASRCVDIFDIVEDDSSSDSPFLSGLTGTQAADYLSTQTENLVSSPELEMSEVVENSRSRGRGTGRRRASLRRGGANSSRNTIENSYEPTRVPESSRTRRRKLKGNSMIDDYDASLAGASDIAEGDARVDKSEDEFSFDFRRKRPKMS</sequence>
<dbReference type="Proteomes" id="UP000784294">
    <property type="component" value="Unassembled WGS sequence"/>
</dbReference>
<feature type="compositionally biased region" description="Basic residues" evidence="1">
    <location>
        <begin position="234"/>
        <end position="246"/>
    </location>
</feature>
<evidence type="ECO:0000313" key="3">
    <source>
        <dbReference type="Proteomes" id="UP000784294"/>
    </source>
</evidence>
<name>A0A3S5CHX8_9PLAT</name>
<gene>
    <name evidence="2" type="ORF">PXEA_LOCUS3165</name>
</gene>
<proteinExistence type="predicted"/>
<feature type="region of interest" description="Disordered" evidence="1">
    <location>
        <begin position="1"/>
        <end position="32"/>
    </location>
</feature>